<feature type="domain" description="FAS1" evidence="2">
    <location>
        <begin position="408"/>
        <end position="540"/>
    </location>
</feature>
<organism evidence="3 4">
    <name type="scientific">Tigriopus californicus</name>
    <name type="common">Marine copepod</name>
    <dbReference type="NCBI Taxonomy" id="6832"/>
    <lineage>
        <taxon>Eukaryota</taxon>
        <taxon>Metazoa</taxon>
        <taxon>Ecdysozoa</taxon>
        <taxon>Arthropoda</taxon>
        <taxon>Crustacea</taxon>
        <taxon>Multicrustacea</taxon>
        <taxon>Hexanauplia</taxon>
        <taxon>Copepoda</taxon>
        <taxon>Harpacticoida</taxon>
        <taxon>Harpacticidae</taxon>
        <taxon>Tigriopus</taxon>
    </lineage>
</organism>
<dbReference type="GO" id="GO:0030198">
    <property type="term" value="P:extracellular matrix organization"/>
    <property type="evidence" value="ECO:0007669"/>
    <property type="project" value="TreeGrafter"/>
</dbReference>
<dbReference type="GO" id="GO:0050839">
    <property type="term" value="F:cell adhesion molecule binding"/>
    <property type="evidence" value="ECO:0007669"/>
    <property type="project" value="TreeGrafter"/>
</dbReference>
<dbReference type="Proteomes" id="UP000318571">
    <property type="component" value="Chromosome 11"/>
</dbReference>
<feature type="chain" id="PRO_5021718072" description="FAS1 domain-containing protein" evidence="1">
    <location>
        <begin position="18"/>
        <end position="853"/>
    </location>
</feature>
<dbReference type="PANTHER" id="PTHR10900:SF77">
    <property type="entry name" value="FI19380P1"/>
    <property type="match status" value="1"/>
</dbReference>
<dbReference type="SMART" id="SM00554">
    <property type="entry name" value="FAS1"/>
    <property type="match status" value="4"/>
</dbReference>
<sequence length="853" mass="94824">MLLRISVVLLLVTQGWAQRGSKGLFEDVESIWSHISKGVDQFQASATRDIGKLKPWAQKVEEEMKPALSQVEDQLGSAFDQMAEHLDFAADRVDEPAMIESAPNADTPMKQHPLHQIFGGLNRGPLNPFRIFGISSRKWWDGPNVCVERQIIEEESEAEEKNEDEMDDTTISRPGVAIHMDMTLTTCRDGDNFHECTTKVSTNGNKKTVVVKHECCSGFRRKGNEFGCNQELTDNLAETITELKGDEFLQLLKATNLASMLSENMTVFVPTDDAVEDFRHDLEKMNALDHEEISYEINDANDEKPAEISEGLLYRKKRNSEITIVESPSMTSILKNHFIDGWVDTSDMHDNGKAQTRNGAENANLKFTVYNTYPEKTVMANCAKIVGQNNFATNGVVHLVDKVILPASKSVGEILQADSQFRSFSSALKSANLMEKLGQNDQRVTVFAPVDSAFTKMPEAMKQKVKAGNGCSQDILNAHILSNFVCSGAIETKAKAVNDLNQYVNLERNEEDELMIDGIKVILKDIVGSNGVIHVIEDVIIPESARDLIETLEANHAPTFAELFKLSGLEGSGEFDNATIFAPKESALVSLPKSYLNDLKADPKKLREFLMYHVVKPKTCKCDFENNKILPTAIEGKNLRLNVHQSSPFGLIDIPRKVATVQCARLTRLDDEICGGLIHTVEKVLLPPEGNLIQVLKNNNQFKTFNELLSFSEVESELSGEGPLTILAPTDSAFTHLSEEMREELFGDKELAAKVVKQHIIRDSVCCTSIPRVMPFFDTSGRRAASGDVVSLRKSAGGHIYANRAEIITCDMMAENGVIHAVDRLIDLDTAAEDVEQIVSQTRTRPFNIFELF</sequence>
<dbReference type="FunFam" id="2.30.180.10:FF:000032">
    <property type="entry name" value="Fasciclin domain-containing protein, putative"/>
    <property type="match status" value="1"/>
</dbReference>
<dbReference type="SUPFAM" id="SSF82153">
    <property type="entry name" value="FAS1 domain"/>
    <property type="match status" value="4"/>
</dbReference>
<keyword evidence="4" id="KW-1185">Reference proteome</keyword>
<dbReference type="InterPro" id="IPR050904">
    <property type="entry name" value="Adhesion/Biosynth-related"/>
</dbReference>
<dbReference type="EMBL" id="VCGU01000003">
    <property type="protein sequence ID" value="TRY78206.1"/>
    <property type="molecule type" value="Genomic_DNA"/>
</dbReference>
<dbReference type="OMA" id="IRINEFY"/>
<dbReference type="Gene3D" id="2.30.180.10">
    <property type="entry name" value="FAS1 domain"/>
    <property type="match status" value="4"/>
</dbReference>
<feature type="domain" description="FAS1" evidence="2">
    <location>
        <begin position="689"/>
        <end position="826"/>
    </location>
</feature>
<dbReference type="AlphaFoldDB" id="A0A553PKK7"/>
<keyword evidence="1" id="KW-0732">Signal</keyword>
<name>A0A553PKK7_TIGCA</name>
<dbReference type="GO" id="GO:0031012">
    <property type="term" value="C:extracellular matrix"/>
    <property type="evidence" value="ECO:0007669"/>
    <property type="project" value="TreeGrafter"/>
</dbReference>
<dbReference type="InterPro" id="IPR000782">
    <property type="entry name" value="FAS1_domain"/>
</dbReference>
<proteinExistence type="predicted"/>
<gene>
    <name evidence="3" type="ORF">TCAL_14448</name>
</gene>
<dbReference type="Pfam" id="PF02469">
    <property type="entry name" value="Fasciclin"/>
    <property type="match status" value="5"/>
</dbReference>
<reference evidence="3 4" key="1">
    <citation type="journal article" date="2018" name="Nat. Ecol. Evol.">
        <title>Genomic signatures of mitonuclear coevolution across populations of Tigriopus californicus.</title>
        <authorList>
            <person name="Barreto F.S."/>
            <person name="Watson E.T."/>
            <person name="Lima T.G."/>
            <person name="Willett C.S."/>
            <person name="Edmands S."/>
            <person name="Li W."/>
            <person name="Burton R.S."/>
        </authorList>
    </citation>
    <scope>NUCLEOTIDE SEQUENCE [LARGE SCALE GENOMIC DNA]</scope>
    <source>
        <strain evidence="3 4">San Diego</strain>
    </source>
</reference>
<comment type="caution">
    <text evidence="3">The sequence shown here is derived from an EMBL/GenBank/DDBJ whole genome shotgun (WGS) entry which is preliminary data.</text>
</comment>
<feature type="domain" description="FAS1" evidence="2">
    <location>
        <begin position="545"/>
        <end position="685"/>
    </location>
</feature>
<feature type="signal peptide" evidence="1">
    <location>
        <begin position="1"/>
        <end position="17"/>
    </location>
</feature>
<evidence type="ECO:0000256" key="1">
    <source>
        <dbReference type="SAM" id="SignalP"/>
    </source>
</evidence>
<dbReference type="OrthoDB" id="286301at2759"/>
<dbReference type="GO" id="GO:0005615">
    <property type="term" value="C:extracellular space"/>
    <property type="evidence" value="ECO:0007669"/>
    <property type="project" value="TreeGrafter"/>
</dbReference>
<protein>
    <recommendedName>
        <fullName evidence="2">FAS1 domain-containing protein</fullName>
    </recommendedName>
</protein>
<accession>A0A553PKK7</accession>
<dbReference type="GO" id="GO:0007155">
    <property type="term" value="P:cell adhesion"/>
    <property type="evidence" value="ECO:0007669"/>
    <property type="project" value="TreeGrafter"/>
</dbReference>
<dbReference type="InterPro" id="IPR036378">
    <property type="entry name" value="FAS1_dom_sf"/>
</dbReference>
<dbReference type="PANTHER" id="PTHR10900">
    <property type="entry name" value="PERIOSTIN-RELATED"/>
    <property type="match status" value="1"/>
</dbReference>
<dbReference type="PROSITE" id="PS50213">
    <property type="entry name" value="FAS1"/>
    <property type="match status" value="4"/>
</dbReference>
<evidence type="ECO:0000313" key="3">
    <source>
        <dbReference type="EMBL" id="TRY78206.1"/>
    </source>
</evidence>
<evidence type="ECO:0000259" key="2">
    <source>
        <dbReference type="PROSITE" id="PS50213"/>
    </source>
</evidence>
<dbReference type="STRING" id="6832.A0A553PKK7"/>
<evidence type="ECO:0000313" key="4">
    <source>
        <dbReference type="Proteomes" id="UP000318571"/>
    </source>
</evidence>
<feature type="domain" description="FAS1" evidence="2">
    <location>
        <begin position="232"/>
        <end position="404"/>
    </location>
</feature>